<reference evidence="1" key="2">
    <citation type="submission" date="2023-02" db="EMBL/GenBank/DDBJ databases">
        <authorList>
            <person name="Sun Q."/>
            <person name="Mori K."/>
        </authorList>
    </citation>
    <scope>NUCLEOTIDE SEQUENCE</scope>
    <source>
        <strain evidence="1">NBRC 112290</strain>
    </source>
</reference>
<protein>
    <submittedName>
        <fullName evidence="1">Uncharacterized protein</fullName>
    </submittedName>
</protein>
<dbReference type="EMBL" id="BSUM01000001">
    <property type="protein sequence ID" value="GMA31089.1"/>
    <property type="molecule type" value="Genomic_DNA"/>
</dbReference>
<comment type="caution">
    <text evidence="1">The sequence shown here is derived from an EMBL/GenBank/DDBJ whole genome shotgun (WGS) entry which is preliminary data.</text>
</comment>
<keyword evidence="2" id="KW-1185">Reference proteome</keyword>
<accession>A0AA37UID9</accession>
<dbReference type="AlphaFoldDB" id="A0AA37UID9"/>
<proteinExistence type="predicted"/>
<evidence type="ECO:0000313" key="2">
    <source>
        <dbReference type="Proteomes" id="UP001157161"/>
    </source>
</evidence>
<dbReference type="Proteomes" id="UP001157161">
    <property type="component" value="Unassembled WGS sequence"/>
</dbReference>
<sequence length="87" mass="10142">MEFLTTRDYRRNWLSECHERFTDMEYDDWVALLTEVGFELEPASGPWRNDWLVAHRLSVGATLRDPGTGEGLPWPDTHVLTVARRPV</sequence>
<evidence type="ECO:0000313" key="1">
    <source>
        <dbReference type="EMBL" id="GMA31089.1"/>
    </source>
</evidence>
<organism evidence="1 2">
    <name type="scientific">Litorihabitans aurantiacus</name>
    <dbReference type="NCBI Taxonomy" id="1930061"/>
    <lineage>
        <taxon>Bacteria</taxon>
        <taxon>Bacillati</taxon>
        <taxon>Actinomycetota</taxon>
        <taxon>Actinomycetes</taxon>
        <taxon>Micrococcales</taxon>
        <taxon>Beutenbergiaceae</taxon>
        <taxon>Litorihabitans</taxon>
    </lineage>
</organism>
<name>A0AA37UID9_9MICO</name>
<reference evidence="1" key="1">
    <citation type="journal article" date="2014" name="Int. J. Syst. Evol. Microbiol.">
        <title>Complete genome sequence of Corynebacterium casei LMG S-19264T (=DSM 44701T), isolated from a smear-ripened cheese.</title>
        <authorList>
            <consortium name="US DOE Joint Genome Institute (JGI-PGF)"/>
            <person name="Walter F."/>
            <person name="Albersmeier A."/>
            <person name="Kalinowski J."/>
            <person name="Ruckert C."/>
        </authorList>
    </citation>
    <scope>NUCLEOTIDE SEQUENCE</scope>
    <source>
        <strain evidence="1">NBRC 112290</strain>
    </source>
</reference>
<gene>
    <name evidence="1" type="ORF">GCM10025875_10810</name>
</gene>